<feature type="transmembrane region" description="Helical" evidence="5">
    <location>
        <begin position="100"/>
        <end position="121"/>
    </location>
</feature>
<evidence type="ECO:0000256" key="4">
    <source>
        <dbReference type="ARBA" id="ARBA00023136"/>
    </source>
</evidence>
<keyword evidence="4 5" id="KW-0472">Membrane</keyword>
<evidence type="ECO:0000256" key="5">
    <source>
        <dbReference type="RuleBase" id="RU363041"/>
    </source>
</evidence>
<dbReference type="PANTHER" id="PTHR43483">
    <property type="entry name" value="MEMBRANE TRANSPORTER PROTEIN HI_0806-RELATED"/>
    <property type="match status" value="1"/>
</dbReference>
<feature type="transmembrane region" description="Helical" evidence="5">
    <location>
        <begin position="257"/>
        <end position="276"/>
    </location>
</feature>
<dbReference type="PANTHER" id="PTHR43483:SF3">
    <property type="entry name" value="MEMBRANE TRANSPORTER PROTEIN HI_0806-RELATED"/>
    <property type="match status" value="1"/>
</dbReference>
<keyword evidence="2 5" id="KW-0812">Transmembrane</keyword>
<comment type="subcellular location">
    <subcellularLocation>
        <location evidence="5">Cell membrane</location>
        <topology evidence="5">Multi-pass membrane protein</topology>
    </subcellularLocation>
    <subcellularLocation>
        <location evidence="1">Membrane</location>
        <topology evidence="1">Multi-pass membrane protein</topology>
    </subcellularLocation>
</comment>
<protein>
    <recommendedName>
        <fullName evidence="5">Probable membrane transporter protein</fullName>
    </recommendedName>
</protein>
<feature type="transmembrane region" description="Helical" evidence="5">
    <location>
        <begin position="133"/>
        <end position="154"/>
    </location>
</feature>
<dbReference type="GO" id="GO:0005886">
    <property type="term" value="C:plasma membrane"/>
    <property type="evidence" value="ECO:0007669"/>
    <property type="project" value="UniProtKB-SubCell"/>
</dbReference>
<accession>A0A226C174</accession>
<dbReference type="OrthoDB" id="357960at2"/>
<reference evidence="6 7" key="1">
    <citation type="submission" date="2017-06" db="EMBL/GenBank/DDBJ databases">
        <title>Draft Genome Sequence of Natranaerobius trueperi halophilic, alkalithermophilic bacteria from soda lakes.</title>
        <authorList>
            <person name="Zhao B."/>
        </authorList>
    </citation>
    <scope>NUCLEOTIDE SEQUENCE [LARGE SCALE GENOMIC DNA]</scope>
    <source>
        <strain evidence="6 7">DSM 18760</strain>
    </source>
</reference>
<organism evidence="6 7">
    <name type="scientific">Natranaerobius trueperi</name>
    <dbReference type="NCBI Taxonomy" id="759412"/>
    <lineage>
        <taxon>Bacteria</taxon>
        <taxon>Bacillati</taxon>
        <taxon>Bacillota</taxon>
        <taxon>Clostridia</taxon>
        <taxon>Natranaerobiales</taxon>
        <taxon>Natranaerobiaceae</taxon>
        <taxon>Natranaerobius</taxon>
    </lineage>
</organism>
<evidence type="ECO:0000313" key="6">
    <source>
        <dbReference type="EMBL" id="OWZ84364.1"/>
    </source>
</evidence>
<name>A0A226C174_9FIRM</name>
<evidence type="ECO:0000256" key="2">
    <source>
        <dbReference type="ARBA" id="ARBA00022692"/>
    </source>
</evidence>
<keyword evidence="3 5" id="KW-1133">Transmembrane helix</keyword>
<feature type="transmembrane region" description="Helical" evidence="5">
    <location>
        <begin position="166"/>
        <end position="197"/>
    </location>
</feature>
<comment type="similarity">
    <text evidence="5">Belongs to the 4-toluene sulfonate uptake permease (TSUP) (TC 2.A.102) family.</text>
</comment>
<dbReference type="RefSeq" id="WP_089022938.1">
    <property type="nucleotide sequence ID" value="NZ_NIQC01000005.1"/>
</dbReference>
<gene>
    <name evidence="6" type="ORF">CDO51_03630</name>
</gene>
<dbReference type="AlphaFoldDB" id="A0A226C174"/>
<dbReference type="Pfam" id="PF01925">
    <property type="entry name" value="TauE"/>
    <property type="match status" value="2"/>
</dbReference>
<feature type="transmembrane region" description="Helical" evidence="5">
    <location>
        <begin position="73"/>
        <end position="93"/>
    </location>
</feature>
<evidence type="ECO:0000313" key="7">
    <source>
        <dbReference type="Proteomes" id="UP000214588"/>
    </source>
</evidence>
<comment type="caution">
    <text evidence="6">The sequence shown here is derived from an EMBL/GenBank/DDBJ whole genome shotgun (WGS) entry which is preliminary data.</text>
</comment>
<keyword evidence="7" id="KW-1185">Reference proteome</keyword>
<evidence type="ECO:0000256" key="3">
    <source>
        <dbReference type="ARBA" id="ARBA00022989"/>
    </source>
</evidence>
<feature type="transmembrane region" description="Helical" evidence="5">
    <location>
        <begin position="203"/>
        <end position="224"/>
    </location>
</feature>
<dbReference type="InterPro" id="IPR002781">
    <property type="entry name" value="TM_pro_TauE-like"/>
</dbReference>
<dbReference type="EMBL" id="NIQC01000005">
    <property type="protein sequence ID" value="OWZ84364.1"/>
    <property type="molecule type" value="Genomic_DNA"/>
</dbReference>
<proteinExistence type="inferred from homology"/>
<evidence type="ECO:0000256" key="1">
    <source>
        <dbReference type="ARBA" id="ARBA00004141"/>
    </source>
</evidence>
<feature type="transmembrane region" description="Helical" evidence="5">
    <location>
        <begin position="231"/>
        <end position="251"/>
    </location>
</feature>
<dbReference type="Proteomes" id="UP000214588">
    <property type="component" value="Unassembled WGS sequence"/>
</dbReference>
<keyword evidence="5" id="KW-1003">Cell membrane</keyword>
<sequence>MQIVLLGVLSVMAIWFLVHWIKAIKDQKPSFDNFAHLSVVGFVTNFFDTLGIGCFAPTTAWFKGAKLVRDKKIPGTLNVGFTTTVILMFFIFIDRVEVDPLTLVLMIGAALFGAVIGAGIVSGLPEKKVQLGMGIALLVTALFVFLGQVELMPVGGDAIGLRGWRLIVAVVVNFILGALMTLGIGLYAPCMALVYSLGMNPVVAFPIMMGSCAYLMPGAAVRFIKKGAVDLRASVGLTLAGIPAVFIAAFWVTEMPIYILTWLVFVIVTYAGIILLRDGIRNEQEEYKPDIPPTDDTW</sequence>